<keyword evidence="8" id="KW-1185">Reference proteome</keyword>
<dbReference type="Pfam" id="PF00528">
    <property type="entry name" value="BPD_transp_1"/>
    <property type="match status" value="1"/>
</dbReference>
<dbReference type="PROSITE" id="PS50928">
    <property type="entry name" value="ABC_TM1"/>
    <property type="match status" value="1"/>
</dbReference>
<dbReference type="Proteomes" id="UP000680706">
    <property type="component" value="Plasmid pAb134-01"/>
</dbReference>
<dbReference type="PANTHER" id="PTHR43376">
    <property type="entry name" value="OLIGOPEPTIDE TRANSPORT SYSTEM PERMEASE PROTEIN"/>
    <property type="match status" value="1"/>
</dbReference>
<feature type="transmembrane region" description="Helical" evidence="5">
    <location>
        <begin position="86"/>
        <end position="107"/>
    </location>
</feature>
<evidence type="ECO:0000256" key="5">
    <source>
        <dbReference type="RuleBase" id="RU363032"/>
    </source>
</evidence>
<feature type="transmembrane region" description="Helical" evidence="5">
    <location>
        <begin position="248"/>
        <end position="272"/>
    </location>
</feature>
<dbReference type="InterPro" id="IPR000515">
    <property type="entry name" value="MetI-like"/>
</dbReference>
<gene>
    <name evidence="7" type="ORF">KGB56_23020</name>
</gene>
<dbReference type="SUPFAM" id="SSF161098">
    <property type="entry name" value="MetI-like"/>
    <property type="match status" value="1"/>
</dbReference>
<evidence type="ECO:0000313" key="7">
    <source>
        <dbReference type="EMBL" id="QUS58618.1"/>
    </source>
</evidence>
<keyword evidence="5" id="KW-0813">Transport</keyword>
<keyword evidence="3 5" id="KW-1133">Transmembrane helix</keyword>
<keyword evidence="7" id="KW-0614">Plasmid</keyword>
<keyword evidence="4 5" id="KW-0472">Membrane</keyword>
<protein>
    <submittedName>
        <fullName evidence="7">ABC transporter permease</fullName>
    </submittedName>
</protein>
<name>A0ABX8AVG6_9HYPH</name>
<keyword evidence="2 5" id="KW-0812">Transmembrane</keyword>
<feature type="transmembrane region" description="Helical" evidence="5">
    <location>
        <begin position="128"/>
        <end position="154"/>
    </location>
</feature>
<dbReference type="PANTHER" id="PTHR43376:SF1">
    <property type="entry name" value="OLIGOPEPTIDE TRANSPORT SYSTEM PERMEASE PROTEIN"/>
    <property type="match status" value="1"/>
</dbReference>
<evidence type="ECO:0000256" key="1">
    <source>
        <dbReference type="ARBA" id="ARBA00004651"/>
    </source>
</evidence>
<comment type="subcellular location">
    <subcellularLocation>
        <location evidence="1 5">Cell membrane</location>
        <topology evidence="1 5">Multi-pass membrane protein</topology>
    </subcellularLocation>
</comment>
<geneLocation type="plasmid" evidence="7 8">
    <name>pAb134-01</name>
</geneLocation>
<reference evidence="7 8" key="1">
    <citation type="journal article" date="2021" name="Angew. Chem. Int. Ed. Engl.">
        <title>A novel family of nonribosomal peptides modulate collective behavior in Pseudovibrio bacteria isolated from marine sponges.</title>
        <authorList>
            <person name="Ioca L.P."/>
            <person name="Dai Y."/>
            <person name="Kunakom S."/>
            <person name="Diaz-Espinosa J."/>
            <person name="Krunic A."/>
            <person name="Crnkovic C.M."/>
            <person name="Orjala J."/>
            <person name="Sanchez L.M."/>
            <person name="Ferreira A.G."/>
            <person name="Berlinck R.G.S."/>
            <person name="Eustaquio A.S."/>
        </authorList>
    </citation>
    <scope>NUCLEOTIDE SEQUENCE [LARGE SCALE GENOMIC DNA]</scope>
    <source>
        <strain evidence="7 8">Ab134</strain>
        <plasmid evidence="7 8">pAb134-01</plasmid>
    </source>
</reference>
<evidence type="ECO:0000256" key="2">
    <source>
        <dbReference type="ARBA" id="ARBA00022692"/>
    </source>
</evidence>
<feature type="domain" description="ABC transmembrane type-1" evidence="6">
    <location>
        <begin position="87"/>
        <end position="298"/>
    </location>
</feature>
<dbReference type="EMBL" id="CP074127">
    <property type="protein sequence ID" value="QUS58618.1"/>
    <property type="molecule type" value="Genomic_DNA"/>
</dbReference>
<comment type="similarity">
    <text evidence="5">Belongs to the binding-protein-dependent transport system permease family.</text>
</comment>
<sequence length="309" mass="33085">MLVFFLLVLLVFFLPRLLPGDPVAIFLSSDLSRDLSGSEAVELRSQFGLAGGWLQQLGEYLSNLIVGDLGYSVPHAAPVSQLLKTAIPWTLLLIACAAPLFLIAGAAGGIEAGKAPGALFDRVATGTVTVIASIPPFTAAVLLLLAFGILWPVLPAGGAEPLFPSDNPLQRDFDVARHAVLPVLALSLHEVSRFYFLARGEAITLSQRPFIINACGRGIKGWRLRAAYYGRSLFPVFLARMSDSLTGLFGAVLFVEIVFSYPGTGHLIYNAILDRDYVLLQGAVIVMAGLVLLLNWIIDAVATSLARRG</sequence>
<feature type="transmembrane region" description="Helical" evidence="5">
    <location>
        <begin position="278"/>
        <end position="298"/>
    </location>
</feature>
<proteinExistence type="inferred from homology"/>
<accession>A0ABX8AVG6</accession>
<dbReference type="InterPro" id="IPR035906">
    <property type="entry name" value="MetI-like_sf"/>
</dbReference>
<feature type="transmembrane region" description="Helical" evidence="5">
    <location>
        <begin position="179"/>
        <end position="198"/>
    </location>
</feature>
<evidence type="ECO:0000259" key="6">
    <source>
        <dbReference type="PROSITE" id="PS50928"/>
    </source>
</evidence>
<evidence type="ECO:0000256" key="3">
    <source>
        <dbReference type="ARBA" id="ARBA00022989"/>
    </source>
</evidence>
<evidence type="ECO:0000313" key="8">
    <source>
        <dbReference type="Proteomes" id="UP000680706"/>
    </source>
</evidence>
<organism evidence="7 8">
    <name type="scientific">Pseudovibrio brasiliensis</name>
    <dbReference type="NCBI Taxonomy" id="1898042"/>
    <lineage>
        <taxon>Bacteria</taxon>
        <taxon>Pseudomonadati</taxon>
        <taxon>Pseudomonadota</taxon>
        <taxon>Alphaproteobacteria</taxon>
        <taxon>Hyphomicrobiales</taxon>
        <taxon>Stappiaceae</taxon>
        <taxon>Pseudovibrio</taxon>
    </lineage>
</organism>
<evidence type="ECO:0000256" key="4">
    <source>
        <dbReference type="ARBA" id="ARBA00023136"/>
    </source>
</evidence>